<evidence type="ECO:0000313" key="3">
    <source>
        <dbReference type="EMBL" id="PKC07710.1"/>
    </source>
</evidence>
<evidence type="ECO:0000313" key="4">
    <source>
        <dbReference type="Proteomes" id="UP000232722"/>
    </source>
</evidence>
<feature type="domain" description="DUF7431" evidence="2">
    <location>
        <begin position="366"/>
        <end position="599"/>
    </location>
</feature>
<dbReference type="VEuPathDB" id="FungiDB:FUN_014125"/>
<dbReference type="VEuPathDB" id="FungiDB:RhiirFUN_018926"/>
<feature type="domain" description="MACPF-like" evidence="1">
    <location>
        <begin position="194"/>
        <end position="357"/>
    </location>
</feature>
<evidence type="ECO:0008006" key="5">
    <source>
        <dbReference type="Google" id="ProtNLM"/>
    </source>
</evidence>
<organism evidence="3 4">
    <name type="scientific">Rhizophagus irregularis</name>
    <dbReference type="NCBI Taxonomy" id="588596"/>
    <lineage>
        <taxon>Eukaryota</taxon>
        <taxon>Fungi</taxon>
        <taxon>Fungi incertae sedis</taxon>
        <taxon>Mucoromycota</taxon>
        <taxon>Glomeromycotina</taxon>
        <taxon>Glomeromycetes</taxon>
        <taxon>Glomerales</taxon>
        <taxon>Glomeraceae</taxon>
        <taxon>Rhizophagus</taxon>
    </lineage>
</organism>
<dbReference type="InterPro" id="IPR054586">
    <property type="entry name" value="MACPF_1_fungal"/>
</dbReference>
<evidence type="ECO:0000259" key="2">
    <source>
        <dbReference type="Pfam" id="PF24209"/>
    </source>
</evidence>
<dbReference type="Pfam" id="PF24209">
    <property type="entry name" value="DUF7431"/>
    <property type="match status" value="1"/>
</dbReference>
<dbReference type="Pfam" id="PF22693">
    <property type="entry name" value="MACPF_1"/>
    <property type="match status" value="1"/>
</dbReference>
<sequence length="679" mass="79006">MSSDVMVFIKIIGDSSSQSSNKFCPLNLNNHLPDIRKELEDYNIINDIISFSKKENDEFAEVVREVEEKFQLKEIIEIINKVNSKSYYLYLMKNSSLSWNVLNEKCKLDYGRTMSIKGIERANKRAFIMKNCELIEIGAEGYKKDRLGFESKEDWMKKRNLFINVDGINVRNFVEFGLSIGSSQINNYNEEIKSTYRYTEIGKVSLKLSKENLELTKDFKNDLMNAILSKDHENFKKITEEYGQFIPTEVVLGGRVYFKDIGVSSESSVDKDKIIEGSVSIGSSNAKIGSNSSDSKKKSKLYSSDCIRILGGNHPDGENFDEKNWIGSLKNFQNWDCIEFKNPINIFQLLSYDLRKKLFISIGKKILYTSTKDFDYDLYEAGMYRIFELNDIPTYISRIIQNEDADCDIFASVINTDDSSNDFFNCQIFRASESKKPSVIIHGIQKKFRKHKKYKLKINIIIIGYDIEFFSNNSVELIKETYNPQSNREFDSITLQLKHKLIERNIPFFGIPILDNLNSSSDSKNSFIIGHNFRILNNELKIDTFSYCTETNCYVNLPNFTFCTLFILNSPTFNSHELKSFEFSLWKNPYIKFEDSNPRYDVQALFEKFLEEHHEIFRWIDRCNSTWISSEICGIPYIPIYPTRIHIEFCDFLWKKFPDERGINTSVAMFIAAYDSPTS</sequence>
<dbReference type="VEuPathDB" id="FungiDB:RhiirA1_452074"/>
<dbReference type="EMBL" id="LLXJ01000614">
    <property type="protein sequence ID" value="PKC07710.1"/>
    <property type="molecule type" value="Genomic_DNA"/>
</dbReference>
<accession>A0A2N0PLH7</accession>
<evidence type="ECO:0000259" key="1">
    <source>
        <dbReference type="Pfam" id="PF22693"/>
    </source>
</evidence>
<protein>
    <recommendedName>
        <fullName evidence="5">MACPF domain-containing protein</fullName>
    </recommendedName>
</protein>
<dbReference type="Proteomes" id="UP000232722">
    <property type="component" value="Unassembled WGS sequence"/>
</dbReference>
<dbReference type="AlphaFoldDB" id="A0A2N0PLH7"/>
<dbReference type="InterPro" id="IPR055854">
    <property type="entry name" value="DUF7431"/>
</dbReference>
<name>A0A2N0PLH7_9GLOM</name>
<reference evidence="3 4" key="2">
    <citation type="submission" date="2017-09" db="EMBL/GenBank/DDBJ databases">
        <title>Extensive intraspecific genome diversity in a model arbuscular mycorrhizal fungus.</title>
        <authorList>
            <person name="Chen E.C."/>
            <person name="Morin E."/>
            <person name="Beaudet D."/>
            <person name="Noel J."/>
            <person name="Ndikumana S."/>
            <person name="Charron P."/>
            <person name="St-Onge C."/>
            <person name="Giorgi J."/>
            <person name="Grigoriev I.V."/>
            <person name="Roux C."/>
            <person name="Martin F.M."/>
            <person name="Corradi N."/>
        </authorList>
    </citation>
    <scope>NUCLEOTIDE SEQUENCE [LARGE SCALE GENOMIC DNA]</scope>
    <source>
        <strain evidence="3 4">A5</strain>
    </source>
</reference>
<proteinExistence type="predicted"/>
<comment type="caution">
    <text evidence="3">The sequence shown here is derived from an EMBL/GenBank/DDBJ whole genome shotgun (WGS) entry which is preliminary data.</text>
</comment>
<reference evidence="3 4" key="1">
    <citation type="submission" date="2016-04" db="EMBL/GenBank/DDBJ databases">
        <title>Genome analyses suggest a sexual origin of heterokaryosis in a supposedly ancient asexual fungus.</title>
        <authorList>
            <person name="Ropars J."/>
            <person name="Sedzielewska K."/>
            <person name="Noel J."/>
            <person name="Charron P."/>
            <person name="Farinelli L."/>
            <person name="Marton T."/>
            <person name="Kruger M."/>
            <person name="Pelin A."/>
            <person name="Brachmann A."/>
            <person name="Corradi N."/>
        </authorList>
    </citation>
    <scope>NUCLEOTIDE SEQUENCE [LARGE SCALE GENOMIC DNA]</scope>
    <source>
        <strain evidence="3 4">A5</strain>
    </source>
</reference>
<gene>
    <name evidence="3" type="ORF">RhiirA5_417869</name>
</gene>